<organism evidence="1 2">
    <name type="scientific">Marinobacter salinexigens</name>
    <dbReference type="NCBI Taxonomy" id="2919747"/>
    <lineage>
        <taxon>Bacteria</taxon>
        <taxon>Pseudomonadati</taxon>
        <taxon>Pseudomonadota</taxon>
        <taxon>Gammaproteobacteria</taxon>
        <taxon>Pseudomonadales</taxon>
        <taxon>Marinobacteraceae</taxon>
        <taxon>Marinobacter</taxon>
    </lineage>
</organism>
<dbReference type="EMBL" id="VTUU01000014">
    <property type="protein sequence ID" value="KAA1170805.1"/>
    <property type="molecule type" value="Genomic_DNA"/>
</dbReference>
<accession>A0A5B0V9G1</accession>
<dbReference type="InterPro" id="IPR032710">
    <property type="entry name" value="NTF2-like_dom_sf"/>
</dbReference>
<reference evidence="1 2" key="1">
    <citation type="submission" date="2019-08" db="EMBL/GenBank/DDBJ databases">
        <title>Marinobacter ZYF650 sp. nov., a marine bacterium isolated from seawater of the Mariana trench.</title>
        <authorList>
            <person name="Ahmad W."/>
        </authorList>
    </citation>
    <scope>NUCLEOTIDE SEQUENCE [LARGE SCALE GENOMIC DNA]</scope>
    <source>
        <strain evidence="1 2">ZYF650</strain>
    </source>
</reference>
<dbReference type="NCBIfam" id="NF033625">
    <property type="entry name" value="HpxZ"/>
    <property type="match status" value="1"/>
</dbReference>
<protein>
    <submittedName>
        <fullName evidence="1">Oxalurate catabolism protein HpxZ</fullName>
    </submittedName>
</protein>
<dbReference type="SUPFAM" id="SSF54427">
    <property type="entry name" value="NTF2-like"/>
    <property type="match status" value="1"/>
</dbReference>
<gene>
    <name evidence="1" type="primary">hpxZ</name>
    <name evidence="1" type="ORF">FWJ25_17930</name>
</gene>
<evidence type="ECO:0000313" key="2">
    <source>
        <dbReference type="Proteomes" id="UP000323161"/>
    </source>
</evidence>
<dbReference type="Gene3D" id="3.10.450.50">
    <property type="match status" value="1"/>
</dbReference>
<comment type="caution">
    <text evidence="1">The sequence shown here is derived from an EMBL/GenBank/DDBJ whole genome shotgun (WGS) entry which is preliminary data.</text>
</comment>
<keyword evidence="2" id="KW-1185">Reference proteome</keyword>
<proteinExistence type="predicted"/>
<dbReference type="AlphaFoldDB" id="A0A5B0V9G1"/>
<sequence length="130" mass="14687">MNDIAINRPDTVARVQEVFDAYEKALLKNDLDVLDGYFWTSEFTVRFGVAENLYGAEAIAAYRRQCRPVGPGRLLHGTVVTTFNDEFATVSTQFRDGETHNIGRQMQTWVQFPDGWKVVAAHVSIMRTAS</sequence>
<dbReference type="Proteomes" id="UP000323161">
    <property type="component" value="Unassembled WGS sequence"/>
</dbReference>
<evidence type="ECO:0000313" key="1">
    <source>
        <dbReference type="EMBL" id="KAA1170805.1"/>
    </source>
</evidence>
<dbReference type="InterPro" id="IPR024507">
    <property type="entry name" value="AtzH-like"/>
</dbReference>
<name>A0A5B0V9G1_9GAMM</name>
<dbReference type="Pfam" id="PF11533">
    <property type="entry name" value="AtzH-like"/>
    <property type="match status" value="1"/>
</dbReference>